<keyword evidence="1" id="KW-0472">Membrane</keyword>
<dbReference type="AlphaFoldDB" id="A0AAP2CFX8"/>
<dbReference type="InterPro" id="IPR039447">
    <property type="entry name" value="UreH-like_TM_dom"/>
</dbReference>
<name>A0AAP2CFX8_9BACT</name>
<keyword evidence="1" id="KW-1133">Transmembrane helix</keyword>
<dbReference type="PANTHER" id="PTHR42208">
    <property type="entry name" value="HEAVY METAL TRANSPORTER-RELATED"/>
    <property type="match status" value="1"/>
</dbReference>
<reference evidence="3 4" key="1">
    <citation type="submission" date="2021-05" db="EMBL/GenBank/DDBJ databases">
        <authorList>
            <person name="Zhang Z.D."/>
            <person name="Osman G."/>
        </authorList>
    </citation>
    <scope>NUCLEOTIDE SEQUENCE [LARGE SCALE GENOMIC DNA]</scope>
    <source>
        <strain evidence="3 4">KCTC 32217</strain>
    </source>
</reference>
<protein>
    <submittedName>
        <fullName evidence="3">Sulfite exporter TauE/SafE family protein</fullName>
    </submittedName>
</protein>
<accession>A0AAP2CFX8</accession>
<feature type="domain" description="Urease accessory protein UreH-like transmembrane" evidence="2">
    <location>
        <begin position="5"/>
        <end position="205"/>
    </location>
</feature>
<organism evidence="3 4">
    <name type="scientific">Litoribacter ruber</name>
    <dbReference type="NCBI Taxonomy" id="702568"/>
    <lineage>
        <taxon>Bacteria</taxon>
        <taxon>Pseudomonadati</taxon>
        <taxon>Bacteroidota</taxon>
        <taxon>Cytophagia</taxon>
        <taxon>Cytophagales</taxon>
        <taxon>Cyclobacteriaceae</taxon>
        <taxon>Litoribacter</taxon>
    </lineage>
</organism>
<feature type="transmembrane region" description="Helical" evidence="1">
    <location>
        <begin position="6"/>
        <end position="29"/>
    </location>
</feature>
<feature type="transmembrane region" description="Helical" evidence="1">
    <location>
        <begin position="158"/>
        <end position="182"/>
    </location>
</feature>
<evidence type="ECO:0000256" key="1">
    <source>
        <dbReference type="SAM" id="Phobius"/>
    </source>
</evidence>
<keyword evidence="4" id="KW-1185">Reference proteome</keyword>
<proteinExistence type="predicted"/>
<evidence type="ECO:0000259" key="2">
    <source>
        <dbReference type="Pfam" id="PF13386"/>
    </source>
</evidence>
<dbReference type="Proteomes" id="UP001319104">
    <property type="component" value="Unassembled WGS sequence"/>
</dbReference>
<gene>
    <name evidence="3" type="ORF">KI659_04600</name>
</gene>
<sequence>MAIWTALTLGFVGSFHCVGMCGPIALALPGKNGNKSAFFLNRLNYNLGRVTTYALLGLLFGLLGTGIAMAGFQKSLSVILGIVILLSVFLPAAIQNQLSPSSRLAQMVNWLKGQIRKQFQKRGMLSAYSIGVLNGFLPCGLVYLAIAASLLQNSPAEASIYMAAFGMGTLPAMITLVFAGSFASLKFRNNIRQVIPFVTGVFGIVLIVRGLGLGIPFLSPVLEFVEAGITMCGLK</sequence>
<feature type="transmembrane region" description="Helical" evidence="1">
    <location>
        <begin position="194"/>
        <end position="218"/>
    </location>
</feature>
<evidence type="ECO:0000313" key="3">
    <source>
        <dbReference type="EMBL" id="MBS9523292.1"/>
    </source>
</evidence>
<dbReference type="RefSeq" id="WP_213944148.1">
    <property type="nucleotide sequence ID" value="NZ_JAHCMY010000001.1"/>
</dbReference>
<evidence type="ECO:0000313" key="4">
    <source>
        <dbReference type="Proteomes" id="UP001319104"/>
    </source>
</evidence>
<feature type="transmembrane region" description="Helical" evidence="1">
    <location>
        <begin position="76"/>
        <end position="94"/>
    </location>
</feature>
<keyword evidence="1" id="KW-0812">Transmembrane</keyword>
<dbReference type="PANTHER" id="PTHR42208:SF1">
    <property type="entry name" value="HEAVY METAL TRANSPORTER"/>
    <property type="match status" value="1"/>
</dbReference>
<comment type="caution">
    <text evidence="3">The sequence shown here is derived from an EMBL/GenBank/DDBJ whole genome shotgun (WGS) entry which is preliminary data.</text>
</comment>
<dbReference type="EMBL" id="JAHCMY010000001">
    <property type="protein sequence ID" value="MBS9523292.1"/>
    <property type="molecule type" value="Genomic_DNA"/>
</dbReference>
<feature type="transmembrane region" description="Helical" evidence="1">
    <location>
        <begin position="50"/>
        <end position="70"/>
    </location>
</feature>
<feature type="transmembrane region" description="Helical" evidence="1">
    <location>
        <begin position="125"/>
        <end position="146"/>
    </location>
</feature>
<dbReference type="Pfam" id="PF13386">
    <property type="entry name" value="DsbD_2"/>
    <property type="match status" value="1"/>
</dbReference>